<feature type="compositionally biased region" description="Polar residues" evidence="1">
    <location>
        <begin position="68"/>
        <end position="79"/>
    </location>
</feature>
<feature type="domain" description="Tail specific protease" evidence="3">
    <location>
        <begin position="439"/>
        <end position="630"/>
    </location>
</feature>
<dbReference type="EMBL" id="CP113499">
    <property type="protein sequence ID" value="WFQ95307.1"/>
    <property type="molecule type" value="Genomic_DNA"/>
</dbReference>
<keyword evidence="2" id="KW-0732">Signal</keyword>
<dbReference type="PROSITE" id="PS51257">
    <property type="entry name" value="PROKAR_LIPOPROTEIN"/>
    <property type="match status" value="1"/>
</dbReference>
<evidence type="ECO:0000313" key="5">
    <source>
        <dbReference type="Proteomes" id="UP001178740"/>
    </source>
</evidence>
<dbReference type="InterPro" id="IPR029045">
    <property type="entry name" value="ClpP/crotonase-like_dom_sf"/>
</dbReference>
<name>A0AAQ3HWS3_9MOLU</name>
<dbReference type="Pfam" id="PF03572">
    <property type="entry name" value="Peptidase_S41"/>
    <property type="match status" value="1"/>
</dbReference>
<dbReference type="RefSeq" id="WP_278300220.1">
    <property type="nucleotide sequence ID" value="NZ_CP113499.1"/>
</dbReference>
<protein>
    <submittedName>
        <fullName evidence="4">Lipoprotein</fullName>
    </submittedName>
</protein>
<dbReference type="InterPro" id="IPR005151">
    <property type="entry name" value="Tail-specific_protease"/>
</dbReference>
<organism evidence="4 5">
    <name type="scientific">Mycoplasma feriruminatoris</name>
    <dbReference type="NCBI Taxonomy" id="1179777"/>
    <lineage>
        <taxon>Bacteria</taxon>
        <taxon>Bacillati</taxon>
        <taxon>Mycoplasmatota</taxon>
        <taxon>Mollicutes</taxon>
        <taxon>Mycoplasmataceae</taxon>
        <taxon>Mycoplasma</taxon>
    </lineage>
</organism>
<feature type="compositionally biased region" description="Polar residues" evidence="1">
    <location>
        <begin position="22"/>
        <end position="37"/>
    </location>
</feature>
<feature type="compositionally biased region" description="Basic and acidic residues" evidence="1">
    <location>
        <begin position="80"/>
        <end position="90"/>
    </location>
</feature>
<feature type="chain" id="PRO_5042837821" evidence="2">
    <location>
        <begin position="19"/>
        <end position="657"/>
    </location>
</feature>
<evidence type="ECO:0000256" key="2">
    <source>
        <dbReference type="SAM" id="SignalP"/>
    </source>
</evidence>
<dbReference type="Gene3D" id="3.90.226.10">
    <property type="entry name" value="2-enoyl-CoA Hydratase, Chain A, domain 1"/>
    <property type="match status" value="1"/>
</dbReference>
<proteinExistence type="predicted"/>
<evidence type="ECO:0000256" key="1">
    <source>
        <dbReference type="SAM" id="MobiDB-lite"/>
    </source>
</evidence>
<dbReference type="Proteomes" id="UP001178740">
    <property type="component" value="Chromosome"/>
</dbReference>
<keyword evidence="4" id="KW-0449">Lipoprotein</keyword>
<sequence length="657" mass="76613">MKKAAIFLIPTLSLLLVGCNPNRTTTNKNKSNITANDHINDKNNSNTTNKSDPNSNITNVIYPKITKDQNQAENNINKSDTSKKPLDNNKKPGFSNLLNDDINDKNNKSNIETKPKITTEQNNKFQVLNTSYKLSSLISSKSLSNNTIKLTNYQDIDYIDLDQFFDLLKDILDINEKPLDITYNNNSYKLTKKLIKQANKNIIIIKLVNNYESNNKTKAKNFKLEEFISFDYFNQKVTISSVNFYNLINPYFDEDKLQYHISKKLESKPLVIDLNKYNIFIFNKNDNFYLPLIVLNQIFLAESERQLYFNQKEVFLFESYDVYDYHSNNTKTKLKSNKLNDQISSNLKEFQYNYLWFLLDNFYPIKLEKNQSYKTYLDKYKTNLLKDNLEHFKTTNLIIRDLNDIHTKVLLQSPIYDLKTSDSDLLVDDSNRTDRVAKFREYERELIKLSDNLDEKDVRYTNDKKTAIIKIDIFTRDTITGVKKQLEEIKNKNEVQNVVFDLTLNRGGSVPATYIILGFLTDQIFKYHKLYPNTNDKEILDIKSKIGKYNFKYYILNSPINYSAGNTFASISKTNKLAKIIGYQSAGGASEVRVSILPNGMIIRKSSLYTLTDDKWNSYEFGAKPDIEFDKTKGYDFKKLFDLNYIQTIINNDQKTQ</sequence>
<dbReference type="GO" id="GO:0008236">
    <property type="term" value="F:serine-type peptidase activity"/>
    <property type="evidence" value="ECO:0007669"/>
    <property type="project" value="InterPro"/>
</dbReference>
<dbReference type="SUPFAM" id="SSF52096">
    <property type="entry name" value="ClpP/crotonase"/>
    <property type="match status" value="1"/>
</dbReference>
<accession>A0AAQ3HWS3</accession>
<reference evidence="4" key="1">
    <citation type="submission" date="2022-11" db="EMBL/GenBank/DDBJ databases">
        <title>Comparative genomic analysis of Mycoplasma feriruminatoris and the Mycoplasma mycoides cluster.</title>
        <authorList>
            <person name="Baby V."/>
            <person name="Ambroset C."/>
            <person name="Gaurivaud P."/>
            <person name="Boury C."/>
            <person name="Guichoux E."/>
            <person name="Lartigue C."/>
            <person name="Tardy F."/>
            <person name="Sirand-Pugnet P."/>
        </authorList>
    </citation>
    <scope>NUCLEOTIDE SEQUENCE</scope>
    <source>
        <strain evidence="4">L15407</strain>
    </source>
</reference>
<feature type="region of interest" description="Disordered" evidence="1">
    <location>
        <begin position="22"/>
        <end position="110"/>
    </location>
</feature>
<dbReference type="AlphaFoldDB" id="A0AAQ3HWS3"/>
<dbReference type="SMART" id="SM00245">
    <property type="entry name" value="TSPc"/>
    <property type="match status" value="1"/>
</dbReference>
<feature type="compositionally biased region" description="Low complexity" evidence="1">
    <location>
        <begin position="42"/>
        <end position="56"/>
    </location>
</feature>
<evidence type="ECO:0000259" key="3">
    <source>
        <dbReference type="SMART" id="SM00245"/>
    </source>
</evidence>
<dbReference type="GO" id="GO:0006508">
    <property type="term" value="P:proteolysis"/>
    <property type="evidence" value="ECO:0007669"/>
    <property type="project" value="InterPro"/>
</dbReference>
<evidence type="ECO:0000313" key="4">
    <source>
        <dbReference type="EMBL" id="WFQ95307.1"/>
    </source>
</evidence>
<gene>
    <name evidence="4" type="ORF">MFERI15407_00566</name>
</gene>
<feature type="signal peptide" evidence="2">
    <location>
        <begin position="1"/>
        <end position="18"/>
    </location>
</feature>